<keyword evidence="1" id="KW-1133">Transmembrane helix</keyword>
<keyword evidence="3" id="KW-1185">Reference proteome</keyword>
<keyword evidence="1" id="KW-0812">Transmembrane</keyword>
<reference evidence="2 3" key="1">
    <citation type="submission" date="2015-10" db="EMBL/GenBank/DDBJ databases">
        <title>Genome analyses suggest a sexual origin of heterokaryosis in a supposedly ancient asexual fungus.</title>
        <authorList>
            <person name="Ropars J."/>
            <person name="Sedzielewska K."/>
            <person name="Noel J."/>
            <person name="Charron P."/>
            <person name="Farinelli L."/>
            <person name="Marton T."/>
            <person name="Kruger M."/>
            <person name="Pelin A."/>
            <person name="Brachmann A."/>
            <person name="Corradi N."/>
        </authorList>
    </citation>
    <scope>NUCLEOTIDE SEQUENCE [LARGE SCALE GENOMIC DNA]</scope>
    <source>
        <strain evidence="2 3">A4</strain>
    </source>
</reference>
<feature type="transmembrane region" description="Helical" evidence="1">
    <location>
        <begin position="93"/>
        <end position="111"/>
    </location>
</feature>
<sequence length="132" mass="15557">MDETPLWFDIAIYGSEFIGFREAIIKRRKTPGVIVWFQEKGWMDNELMNRYIDYLNDEIDGRIRTRTPKLMPIYMKNGTYGWLLVVLDKQLKVILMILTMKLLILAMIIWSDEDVSDDNLEDDISCDDLTSV</sequence>
<protein>
    <recommendedName>
        <fullName evidence="4">DDE-1 domain-containing protein</fullName>
    </recommendedName>
</protein>
<dbReference type="AlphaFoldDB" id="A0A2I1GK26"/>
<accession>A0A2I1GK26</accession>
<gene>
    <name evidence="2" type="ORF">RhiirA4_521462</name>
</gene>
<organism evidence="2 3">
    <name type="scientific">Rhizophagus irregularis</name>
    <dbReference type="NCBI Taxonomy" id="588596"/>
    <lineage>
        <taxon>Eukaryota</taxon>
        <taxon>Fungi</taxon>
        <taxon>Fungi incertae sedis</taxon>
        <taxon>Mucoromycota</taxon>
        <taxon>Glomeromycotina</taxon>
        <taxon>Glomeromycetes</taxon>
        <taxon>Glomerales</taxon>
        <taxon>Glomeraceae</taxon>
        <taxon>Rhizophagus</taxon>
    </lineage>
</organism>
<proteinExistence type="predicted"/>
<evidence type="ECO:0000313" key="2">
    <source>
        <dbReference type="EMBL" id="PKY46979.1"/>
    </source>
</evidence>
<evidence type="ECO:0008006" key="4">
    <source>
        <dbReference type="Google" id="ProtNLM"/>
    </source>
</evidence>
<comment type="caution">
    <text evidence="2">The sequence shown here is derived from an EMBL/GenBank/DDBJ whole genome shotgun (WGS) entry which is preliminary data.</text>
</comment>
<evidence type="ECO:0000256" key="1">
    <source>
        <dbReference type="SAM" id="Phobius"/>
    </source>
</evidence>
<name>A0A2I1GK26_9GLOM</name>
<keyword evidence="1" id="KW-0472">Membrane</keyword>
<dbReference type="EMBL" id="LLXI01000505">
    <property type="protein sequence ID" value="PKY46979.1"/>
    <property type="molecule type" value="Genomic_DNA"/>
</dbReference>
<dbReference type="Proteomes" id="UP000234323">
    <property type="component" value="Unassembled WGS sequence"/>
</dbReference>
<evidence type="ECO:0000313" key="3">
    <source>
        <dbReference type="Proteomes" id="UP000234323"/>
    </source>
</evidence>